<protein>
    <submittedName>
        <fullName evidence="1">Os01g0511700 protein</fullName>
    </submittedName>
</protein>
<name>A0A0P0V370_ORYSJ</name>
<reference evidence="1 2" key="2">
    <citation type="journal article" date="2013" name="Plant Cell Physiol.">
        <title>Rice Annotation Project Database (RAP-DB): an integrative and interactive database for rice genomics.</title>
        <authorList>
            <person name="Sakai H."/>
            <person name="Lee S.S."/>
            <person name="Tanaka T."/>
            <person name="Numa H."/>
            <person name="Kim J."/>
            <person name="Kawahara Y."/>
            <person name="Wakimoto H."/>
            <person name="Yang C.C."/>
            <person name="Iwamoto M."/>
            <person name="Abe T."/>
            <person name="Yamada Y."/>
            <person name="Muto A."/>
            <person name="Inokuchi H."/>
            <person name="Ikemura T."/>
            <person name="Matsumoto T."/>
            <person name="Sasaki T."/>
            <person name="Itoh T."/>
        </authorList>
    </citation>
    <scope>NUCLEOTIDE SEQUENCE [LARGE SCALE GENOMIC DNA]</scope>
    <source>
        <strain evidence="2">cv. Nipponbare</strain>
    </source>
</reference>
<reference evidence="2" key="1">
    <citation type="journal article" date="2005" name="Nature">
        <title>The map-based sequence of the rice genome.</title>
        <authorList>
            <consortium name="International rice genome sequencing project (IRGSP)"/>
            <person name="Matsumoto T."/>
            <person name="Wu J."/>
            <person name="Kanamori H."/>
            <person name="Katayose Y."/>
            <person name="Fujisawa M."/>
            <person name="Namiki N."/>
            <person name="Mizuno H."/>
            <person name="Yamamoto K."/>
            <person name="Antonio B.A."/>
            <person name="Baba T."/>
            <person name="Sakata K."/>
            <person name="Nagamura Y."/>
            <person name="Aoki H."/>
            <person name="Arikawa K."/>
            <person name="Arita K."/>
            <person name="Bito T."/>
            <person name="Chiden Y."/>
            <person name="Fujitsuka N."/>
            <person name="Fukunaka R."/>
            <person name="Hamada M."/>
            <person name="Harada C."/>
            <person name="Hayashi A."/>
            <person name="Hijishita S."/>
            <person name="Honda M."/>
            <person name="Hosokawa S."/>
            <person name="Ichikawa Y."/>
            <person name="Idonuma A."/>
            <person name="Iijima M."/>
            <person name="Ikeda M."/>
            <person name="Ikeno M."/>
            <person name="Ito K."/>
            <person name="Ito S."/>
            <person name="Ito T."/>
            <person name="Ito Y."/>
            <person name="Ito Y."/>
            <person name="Iwabuchi A."/>
            <person name="Kamiya K."/>
            <person name="Karasawa W."/>
            <person name="Kurita K."/>
            <person name="Katagiri S."/>
            <person name="Kikuta A."/>
            <person name="Kobayashi H."/>
            <person name="Kobayashi N."/>
            <person name="Machita K."/>
            <person name="Maehara T."/>
            <person name="Masukawa M."/>
            <person name="Mizubayashi T."/>
            <person name="Mukai Y."/>
            <person name="Nagasaki H."/>
            <person name="Nagata Y."/>
            <person name="Naito S."/>
            <person name="Nakashima M."/>
            <person name="Nakama Y."/>
            <person name="Nakamichi Y."/>
            <person name="Nakamura M."/>
            <person name="Meguro A."/>
            <person name="Negishi M."/>
            <person name="Ohta I."/>
            <person name="Ohta T."/>
            <person name="Okamoto M."/>
            <person name="Ono N."/>
            <person name="Saji S."/>
            <person name="Sakaguchi M."/>
            <person name="Sakai K."/>
            <person name="Shibata M."/>
            <person name="Shimokawa T."/>
            <person name="Song J."/>
            <person name="Takazaki Y."/>
            <person name="Terasawa K."/>
            <person name="Tsugane M."/>
            <person name="Tsuji K."/>
            <person name="Ueda S."/>
            <person name="Waki K."/>
            <person name="Yamagata H."/>
            <person name="Yamamoto M."/>
            <person name="Yamamoto S."/>
            <person name="Yamane H."/>
            <person name="Yoshiki S."/>
            <person name="Yoshihara R."/>
            <person name="Yukawa K."/>
            <person name="Zhong H."/>
            <person name="Yano M."/>
            <person name="Yuan Q."/>
            <person name="Ouyang S."/>
            <person name="Liu J."/>
            <person name="Jones K.M."/>
            <person name="Gansberger K."/>
            <person name="Moffat K."/>
            <person name="Hill J."/>
            <person name="Bera J."/>
            <person name="Fadrosh D."/>
            <person name="Jin S."/>
            <person name="Johri S."/>
            <person name="Kim M."/>
            <person name="Overton L."/>
            <person name="Reardon M."/>
            <person name="Tsitrin T."/>
            <person name="Vuong H."/>
            <person name="Weaver B."/>
            <person name="Ciecko A."/>
            <person name="Tallon L."/>
            <person name="Jackson J."/>
            <person name="Pai G."/>
            <person name="Aken S.V."/>
            <person name="Utterback T."/>
            <person name="Reidmuller S."/>
            <person name="Feldblyum T."/>
            <person name="Hsiao J."/>
            <person name="Zismann V."/>
            <person name="Iobst S."/>
            <person name="de Vazeille A.R."/>
            <person name="Buell C.R."/>
            <person name="Ying K."/>
            <person name="Li Y."/>
            <person name="Lu T."/>
            <person name="Huang Y."/>
            <person name="Zhao Q."/>
            <person name="Feng Q."/>
            <person name="Zhang L."/>
            <person name="Zhu J."/>
            <person name="Weng Q."/>
            <person name="Mu J."/>
            <person name="Lu Y."/>
            <person name="Fan D."/>
            <person name="Liu Y."/>
            <person name="Guan J."/>
            <person name="Zhang Y."/>
            <person name="Yu S."/>
            <person name="Liu X."/>
            <person name="Zhang Y."/>
            <person name="Hong G."/>
            <person name="Han B."/>
            <person name="Choisne N."/>
            <person name="Demange N."/>
            <person name="Orjeda G."/>
            <person name="Samain S."/>
            <person name="Cattolico L."/>
            <person name="Pelletier E."/>
            <person name="Couloux A."/>
            <person name="Segurens B."/>
            <person name="Wincker P."/>
            <person name="D'Hont A."/>
            <person name="Scarpelli C."/>
            <person name="Weissenbach J."/>
            <person name="Salanoubat M."/>
            <person name="Quetier F."/>
            <person name="Yu Y."/>
            <person name="Kim H.R."/>
            <person name="Rambo T."/>
            <person name="Currie J."/>
            <person name="Collura K."/>
            <person name="Luo M."/>
            <person name="Yang T."/>
            <person name="Ammiraju J.S.S."/>
            <person name="Engler F."/>
            <person name="Soderlund C."/>
            <person name="Wing R.A."/>
            <person name="Palmer L.E."/>
            <person name="de la Bastide M."/>
            <person name="Spiegel L."/>
            <person name="Nascimento L."/>
            <person name="Zutavern T."/>
            <person name="O'Shaughnessy A."/>
            <person name="Dike S."/>
            <person name="Dedhia N."/>
            <person name="Preston R."/>
            <person name="Balija V."/>
            <person name="McCombie W.R."/>
            <person name="Chow T."/>
            <person name="Chen H."/>
            <person name="Chung M."/>
            <person name="Chen C."/>
            <person name="Shaw J."/>
            <person name="Wu H."/>
            <person name="Hsiao K."/>
            <person name="Chao Y."/>
            <person name="Chu M."/>
            <person name="Cheng C."/>
            <person name="Hour A."/>
            <person name="Lee P."/>
            <person name="Lin S."/>
            <person name="Lin Y."/>
            <person name="Liou J."/>
            <person name="Liu S."/>
            <person name="Hsing Y."/>
            <person name="Raghuvanshi S."/>
            <person name="Mohanty A."/>
            <person name="Bharti A.K."/>
            <person name="Gaur A."/>
            <person name="Gupta V."/>
            <person name="Kumar D."/>
            <person name="Ravi V."/>
            <person name="Vij S."/>
            <person name="Kapur A."/>
            <person name="Khurana P."/>
            <person name="Khurana P."/>
            <person name="Khurana J.P."/>
            <person name="Tyagi A.K."/>
            <person name="Gaikwad K."/>
            <person name="Singh A."/>
            <person name="Dalal V."/>
            <person name="Srivastava S."/>
            <person name="Dixit A."/>
            <person name="Pal A.K."/>
            <person name="Ghazi I.A."/>
            <person name="Yadav M."/>
            <person name="Pandit A."/>
            <person name="Bhargava A."/>
            <person name="Sureshbabu K."/>
            <person name="Batra K."/>
            <person name="Sharma T.R."/>
            <person name="Mohapatra T."/>
            <person name="Singh N.K."/>
            <person name="Messing J."/>
            <person name="Nelson A.B."/>
            <person name="Fuks G."/>
            <person name="Kavchok S."/>
            <person name="Keizer G."/>
            <person name="Linton E."/>
            <person name="Llaca V."/>
            <person name="Song R."/>
            <person name="Tanyolac B."/>
            <person name="Young S."/>
            <person name="Ho-Il K."/>
            <person name="Hahn J.H."/>
            <person name="Sangsakoo G."/>
            <person name="Vanavichit A."/>
            <person name="de Mattos Luiz.A.T."/>
            <person name="Zimmer P.D."/>
            <person name="Malone G."/>
            <person name="Dellagostin O."/>
            <person name="de Oliveira A.C."/>
            <person name="Bevan M."/>
            <person name="Bancroft I."/>
            <person name="Minx P."/>
            <person name="Cordum H."/>
            <person name="Wilson R."/>
            <person name="Cheng Z."/>
            <person name="Jin W."/>
            <person name="Jiang J."/>
            <person name="Leong S.A."/>
            <person name="Iwama H."/>
            <person name="Gojobori T."/>
            <person name="Itoh T."/>
            <person name="Niimura Y."/>
            <person name="Fujii Y."/>
            <person name="Habara T."/>
            <person name="Sakai H."/>
            <person name="Sato Y."/>
            <person name="Wilson G."/>
            <person name="Kumar K."/>
            <person name="McCouch S."/>
            <person name="Juretic N."/>
            <person name="Hoen D."/>
            <person name="Wright S."/>
            <person name="Bruskiewich R."/>
            <person name="Bureau T."/>
            <person name="Miyao A."/>
            <person name="Hirochika H."/>
            <person name="Nishikawa T."/>
            <person name="Kadowaki K."/>
            <person name="Sugiura M."/>
            <person name="Burr B."/>
            <person name="Sasaki T."/>
        </authorList>
    </citation>
    <scope>NUCLEOTIDE SEQUENCE [LARGE SCALE GENOMIC DNA]</scope>
    <source>
        <strain evidence="2">cv. Nipponbare</strain>
    </source>
</reference>
<dbReference type="PaxDb" id="39947-A0A0P0V370"/>
<dbReference type="EMBL" id="AP014957">
    <property type="protein sequence ID" value="BAS72386.1"/>
    <property type="molecule type" value="Genomic_DNA"/>
</dbReference>
<dbReference type="InParanoid" id="A0A0P0V370"/>
<dbReference type="AlphaFoldDB" id="A0A0P0V370"/>
<evidence type="ECO:0000313" key="2">
    <source>
        <dbReference type="Proteomes" id="UP000059680"/>
    </source>
</evidence>
<feature type="non-terminal residue" evidence="1">
    <location>
        <position position="1"/>
    </location>
</feature>
<dbReference type="Proteomes" id="UP000059680">
    <property type="component" value="Chromosome 1"/>
</dbReference>
<organism evidence="1 2">
    <name type="scientific">Oryza sativa subsp. japonica</name>
    <name type="common">Rice</name>
    <dbReference type="NCBI Taxonomy" id="39947"/>
    <lineage>
        <taxon>Eukaryota</taxon>
        <taxon>Viridiplantae</taxon>
        <taxon>Streptophyta</taxon>
        <taxon>Embryophyta</taxon>
        <taxon>Tracheophyta</taxon>
        <taxon>Spermatophyta</taxon>
        <taxon>Magnoliopsida</taxon>
        <taxon>Liliopsida</taxon>
        <taxon>Poales</taxon>
        <taxon>Poaceae</taxon>
        <taxon>BOP clade</taxon>
        <taxon>Oryzoideae</taxon>
        <taxon>Oryzeae</taxon>
        <taxon>Oryzinae</taxon>
        <taxon>Oryza</taxon>
        <taxon>Oryza sativa</taxon>
    </lineage>
</organism>
<gene>
    <name evidence="1" type="ordered locus">Os01g0511700</name>
    <name evidence="1" type="ORF">OSNPB_010511700</name>
</gene>
<sequence length="66" mass="7376">RRRGGMPFPWTSCGTRHSGLRLSSSEVTLIPFTSLSNPCEGRRLRLHRLQAVDCGRYTGGDEETRG</sequence>
<keyword evidence="2" id="KW-1185">Reference proteome</keyword>
<evidence type="ECO:0000313" key="1">
    <source>
        <dbReference type="EMBL" id="BAS72386.1"/>
    </source>
</evidence>
<reference evidence="1 2" key="3">
    <citation type="journal article" date="2013" name="Rice">
        <title>Improvement of the Oryza sativa Nipponbare reference genome using next generation sequence and optical map data.</title>
        <authorList>
            <person name="Kawahara Y."/>
            <person name="de la Bastide M."/>
            <person name="Hamilton J.P."/>
            <person name="Kanamori H."/>
            <person name="McCombie W.R."/>
            <person name="Ouyang S."/>
            <person name="Schwartz D.C."/>
            <person name="Tanaka T."/>
            <person name="Wu J."/>
            <person name="Zhou S."/>
            <person name="Childs K.L."/>
            <person name="Davidson R.M."/>
            <person name="Lin H."/>
            <person name="Quesada-Ocampo L."/>
            <person name="Vaillancourt B."/>
            <person name="Sakai H."/>
            <person name="Lee S.S."/>
            <person name="Kim J."/>
            <person name="Numa H."/>
            <person name="Itoh T."/>
            <person name="Buell C.R."/>
            <person name="Matsumoto T."/>
        </authorList>
    </citation>
    <scope>NUCLEOTIDE SEQUENCE [LARGE SCALE GENOMIC DNA]</scope>
    <source>
        <strain evidence="2">cv. Nipponbare</strain>
    </source>
</reference>
<dbReference type="Gramene" id="Os01t0511700-01">
    <property type="protein sequence ID" value="Os01t0511700-01"/>
    <property type="gene ID" value="Os01g0511700"/>
</dbReference>
<accession>A0A0P0V370</accession>
<proteinExistence type="predicted"/>